<protein>
    <submittedName>
        <fullName evidence="2">Putative secreted protein</fullName>
    </submittedName>
</protein>
<name>A0A2M4DKS1_ANODA</name>
<feature type="signal peptide" evidence="1">
    <location>
        <begin position="1"/>
        <end position="18"/>
    </location>
</feature>
<reference evidence="2" key="1">
    <citation type="submission" date="2018-01" db="EMBL/GenBank/DDBJ databases">
        <title>An insight into the sialome of Amazonian anophelines.</title>
        <authorList>
            <person name="Ribeiro J.M."/>
            <person name="Scarpassa V."/>
            <person name="Calvo E."/>
        </authorList>
    </citation>
    <scope>NUCLEOTIDE SEQUENCE</scope>
</reference>
<feature type="chain" id="PRO_5014682493" evidence="1">
    <location>
        <begin position="19"/>
        <end position="188"/>
    </location>
</feature>
<organism evidence="2">
    <name type="scientific">Anopheles darlingi</name>
    <name type="common">Mosquito</name>
    <dbReference type="NCBI Taxonomy" id="43151"/>
    <lineage>
        <taxon>Eukaryota</taxon>
        <taxon>Metazoa</taxon>
        <taxon>Ecdysozoa</taxon>
        <taxon>Arthropoda</taxon>
        <taxon>Hexapoda</taxon>
        <taxon>Insecta</taxon>
        <taxon>Pterygota</taxon>
        <taxon>Neoptera</taxon>
        <taxon>Endopterygota</taxon>
        <taxon>Diptera</taxon>
        <taxon>Nematocera</taxon>
        <taxon>Culicoidea</taxon>
        <taxon>Culicidae</taxon>
        <taxon>Anophelinae</taxon>
        <taxon>Anopheles</taxon>
    </lineage>
</organism>
<dbReference type="PROSITE" id="PS51257">
    <property type="entry name" value="PROKAR_LIPOPROTEIN"/>
    <property type="match status" value="1"/>
</dbReference>
<dbReference type="AlphaFoldDB" id="A0A2M4DKS1"/>
<sequence>MVSFRVALLLSTVAIVHGFWTSCEPHAPIFRNVQSQLSNAARDYGTRYSDDYESAAPSLRRVLDAAGAKLTESGTTWHRMDEYVKGKQQQYDYHPAQQNVDSVTVLEDLLSTIEAVGQNDHDAKMALDQYNTLVQEVASLQASLYKIGNQTDQLENDKLQLNHTILVLEQKNRDLTAKLEKRTGNISP</sequence>
<proteinExistence type="predicted"/>
<evidence type="ECO:0000313" key="2">
    <source>
        <dbReference type="EMBL" id="MBW78134.1"/>
    </source>
</evidence>
<dbReference type="EMBL" id="GGFL01013956">
    <property type="protein sequence ID" value="MBW78134.1"/>
    <property type="molecule type" value="Transcribed_RNA"/>
</dbReference>
<evidence type="ECO:0000256" key="1">
    <source>
        <dbReference type="SAM" id="SignalP"/>
    </source>
</evidence>
<accession>A0A2M4DKS1</accession>
<keyword evidence="1" id="KW-0732">Signal</keyword>